<dbReference type="PANTHER" id="PTHR10102:SF0">
    <property type="entry name" value="DNA-DIRECTED RNA POLYMERASE, MITOCHONDRIAL"/>
    <property type="match status" value="1"/>
</dbReference>
<dbReference type="GO" id="GO:0034245">
    <property type="term" value="C:mitochondrial DNA-directed RNA polymerase complex"/>
    <property type="evidence" value="ECO:0007669"/>
    <property type="project" value="TreeGrafter"/>
</dbReference>
<dbReference type="GO" id="GO:0001018">
    <property type="term" value="F:mitochondrial promoter sequence-specific DNA binding"/>
    <property type="evidence" value="ECO:0007669"/>
    <property type="project" value="TreeGrafter"/>
</dbReference>
<dbReference type="InterPro" id="IPR002092">
    <property type="entry name" value="DNA-dir_Rpol_phage-type"/>
</dbReference>
<feature type="region of interest" description="Disordered" evidence="1">
    <location>
        <begin position="29"/>
        <end position="49"/>
    </location>
</feature>
<dbReference type="GO" id="GO:0003899">
    <property type="term" value="F:DNA-directed RNA polymerase activity"/>
    <property type="evidence" value="ECO:0007669"/>
    <property type="project" value="InterPro"/>
</dbReference>
<gene>
    <name evidence="2" type="ORF">CR201_G0052561</name>
</gene>
<evidence type="ECO:0000313" key="2">
    <source>
        <dbReference type="EMBL" id="PNJ05432.1"/>
    </source>
</evidence>
<sequence>VLQARVRQLQAESVSEVVVNRVDVARLPECGSGDGSLQPPRKVQTGAKDATPVPCCRWAKRLEKDKRTQQMRMQRLKAQLQMPVQSGEFKVLTKRLQVEPQLLSKPLAGSLKHCMRQAPKSPWEEQLAQVLQEAPRKLSLNVEQAPSAQRTQAQLSDQQQKLLAFFRCCLLTNHLPLAHHLLVIHHSQRQKQKLLTLDMYNTVMLGWAQQDAGLTPDLLSYAAALQCMGRQDQDAGTIERCLEQMSQEGLKLQALFTTVPLSEEDRATVLKAVHKVKPTFSLPPQLPPPVNTSKLLRDVYAKDGHVSYPKLHLPLKTLQCLFEKQLHMELASRVCVVSVEKPTLPSK</sequence>
<feature type="non-terminal residue" evidence="2">
    <location>
        <position position="1"/>
    </location>
</feature>
<accession>A0A2J8RA85</accession>
<organism evidence="2">
    <name type="scientific">Pongo abelii</name>
    <name type="common">Sumatran orangutan</name>
    <name type="synonym">Pongo pygmaeus abelii</name>
    <dbReference type="NCBI Taxonomy" id="9601"/>
    <lineage>
        <taxon>Eukaryota</taxon>
        <taxon>Metazoa</taxon>
        <taxon>Chordata</taxon>
        <taxon>Craniata</taxon>
        <taxon>Vertebrata</taxon>
        <taxon>Euteleostomi</taxon>
        <taxon>Mammalia</taxon>
        <taxon>Eutheria</taxon>
        <taxon>Euarchontoglires</taxon>
        <taxon>Primates</taxon>
        <taxon>Haplorrhini</taxon>
        <taxon>Catarrhini</taxon>
        <taxon>Hominidae</taxon>
        <taxon>Pongo</taxon>
    </lineage>
</organism>
<dbReference type="AlphaFoldDB" id="A0A2J8RA85"/>
<dbReference type="GO" id="GO:0006390">
    <property type="term" value="P:mitochondrial transcription"/>
    <property type="evidence" value="ECO:0007669"/>
    <property type="project" value="TreeGrafter"/>
</dbReference>
<evidence type="ECO:0000256" key="1">
    <source>
        <dbReference type="SAM" id="MobiDB-lite"/>
    </source>
</evidence>
<proteinExistence type="predicted"/>
<name>A0A2J8RA85_PONAB</name>
<feature type="non-terminal residue" evidence="2">
    <location>
        <position position="347"/>
    </location>
</feature>
<comment type="caution">
    <text evidence="2">The sequence shown here is derived from an EMBL/GenBank/DDBJ whole genome shotgun (WGS) entry which is preliminary data.</text>
</comment>
<dbReference type="PANTHER" id="PTHR10102">
    <property type="entry name" value="DNA-DIRECTED RNA POLYMERASE, MITOCHONDRIAL"/>
    <property type="match status" value="1"/>
</dbReference>
<dbReference type="EMBL" id="NDHI03003726">
    <property type="protein sequence ID" value="PNJ05432.1"/>
    <property type="molecule type" value="Genomic_DNA"/>
</dbReference>
<protein>
    <submittedName>
        <fullName evidence="2">POLRMT isoform 3</fullName>
    </submittedName>
</protein>
<reference evidence="2" key="1">
    <citation type="submission" date="2017-12" db="EMBL/GenBank/DDBJ databases">
        <title>High-resolution comparative analysis of great ape genomes.</title>
        <authorList>
            <person name="Pollen A."/>
            <person name="Hastie A."/>
            <person name="Hormozdiari F."/>
            <person name="Dougherty M."/>
            <person name="Liu R."/>
            <person name="Chaisson M."/>
            <person name="Hoppe E."/>
            <person name="Hill C."/>
            <person name="Pang A."/>
            <person name="Hillier L."/>
            <person name="Baker C."/>
            <person name="Armstrong J."/>
            <person name="Shendure J."/>
            <person name="Paten B."/>
            <person name="Wilson R."/>
            <person name="Chao H."/>
            <person name="Schneider V."/>
            <person name="Ventura M."/>
            <person name="Kronenberg Z."/>
            <person name="Murali S."/>
            <person name="Gordon D."/>
            <person name="Cantsilieris S."/>
            <person name="Munson K."/>
            <person name="Nelson B."/>
            <person name="Raja A."/>
            <person name="Underwood J."/>
            <person name="Diekhans M."/>
            <person name="Fiddes I."/>
            <person name="Haussler D."/>
            <person name="Eichler E."/>
        </authorList>
    </citation>
    <scope>NUCLEOTIDE SEQUENCE [LARGE SCALE GENOMIC DNA]</scope>
    <source>
        <strain evidence="2">Susie</strain>
    </source>
</reference>